<evidence type="ECO:0000313" key="2">
    <source>
        <dbReference type="Proteomes" id="UP001589776"/>
    </source>
</evidence>
<organism evidence="1 2">
    <name type="scientific">Paenibacillus chartarius</name>
    <dbReference type="NCBI Taxonomy" id="747481"/>
    <lineage>
        <taxon>Bacteria</taxon>
        <taxon>Bacillati</taxon>
        <taxon>Bacillota</taxon>
        <taxon>Bacilli</taxon>
        <taxon>Bacillales</taxon>
        <taxon>Paenibacillaceae</taxon>
        <taxon>Paenibacillus</taxon>
    </lineage>
</organism>
<dbReference type="RefSeq" id="WP_377469198.1">
    <property type="nucleotide sequence ID" value="NZ_JBHLWN010000026.1"/>
</dbReference>
<dbReference type="EMBL" id="JBHLWN010000026">
    <property type="protein sequence ID" value="MFC0212110.1"/>
    <property type="molecule type" value="Genomic_DNA"/>
</dbReference>
<dbReference type="Proteomes" id="UP001589776">
    <property type="component" value="Unassembled WGS sequence"/>
</dbReference>
<reference evidence="1 2" key="1">
    <citation type="submission" date="2024-09" db="EMBL/GenBank/DDBJ databases">
        <authorList>
            <person name="Sun Q."/>
            <person name="Mori K."/>
        </authorList>
    </citation>
    <scope>NUCLEOTIDE SEQUENCE [LARGE SCALE GENOMIC DNA]</scope>
    <source>
        <strain evidence="1 2">CCM 7759</strain>
    </source>
</reference>
<comment type="caution">
    <text evidence="1">The sequence shown here is derived from an EMBL/GenBank/DDBJ whole genome shotgun (WGS) entry which is preliminary data.</text>
</comment>
<keyword evidence="2" id="KW-1185">Reference proteome</keyword>
<accession>A0ABV6DHI6</accession>
<protein>
    <submittedName>
        <fullName evidence="1">Uncharacterized protein</fullName>
    </submittedName>
</protein>
<sequence length="41" mass="4594">MQGGKKPDKREKAIELARLAGSAKLVEKKVDLIEIMREEGK</sequence>
<proteinExistence type="predicted"/>
<gene>
    <name evidence="1" type="ORF">ACFFK0_06515</name>
</gene>
<evidence type="ECO:0000313" key="1">
    <source>
        <dbReference type="EMBL" id="MFC0212110.1"/>
    </source>
</evidence>
<name>A0ABV6DHI6_9BACL</name>